<dbReference type="SUPFAM" id="SSF56655">
    <property type="entry name" value="Carbohydrate phosphatase"/>
    <property type="match status" value="2"/>
</dbReference>
<gene>
    <name evidence="7" type="primary">fbp</name>
    <name evidence="12" type="ORF">KAK11_08230</name>
</gene>
<evidence type="ECO:0000313" key="12">
    <source>
        <dbReference type="EMBL" id="MBQ0935311.1"/>
    </source>
</evidence>
<evidence type="ECO:0000256" key="4">
    <source>
        <dbReference type="ARBA" id="ARBA00022801"/>
    </source>
</evidence>
<evidence type="ECO:0000256" key="8">
    <source>
        <dbReference type="RuleBase" id="RU000508"/>
    </source>
</evidence>
<dbReference type="InterPro" id="IPR044015">
    <property type="entry name" value="FBPase_C_dom"/>
</dbReference>
<feature type="binding site" evidence="7">
    <location>
        <position position="320"/>
    </location>
    <ligand>
        <name>Mg(2+)</name>
        <dbReference type="ChEBI" id="CHEBI:18420"/>
        <label>2</label>
    </ligand>
</feature>
<dbReference type="PANTHER" id="PTHR11556:SF35">
    <property type="entry name" value="SEDOHEPTULOSE-1,7-BISPHOSPHATASE, CHLOROPLASTIC"/>
    <property type="match status" value="1"/>
</dbReference>
<dbReference type="RefSeq" id="WP_210808160.1">
    <property type="nucleotide sequence ID" value="NZ_JAGQDG010000003.1"/>
</dbReference>
<evidence type="ECO:0000256" key="5">
    <source>
        <dbReference type="ARBA" id="ARBA00023277"/>
    </source>
</evidence>
<dbReference type="InterPro" id="IPR028343">
    <property type="entry name" value="FBPtase"/>
</dbReference>
<comment type="subunit">
    <text evidence="7">Homotetramer.</text>
</comment>
<feature type="binding site" evidence="7">
    <location>
        <position position="122"/>
    </location>
    <ligand>
        <name>Mg(2+)</name>
        <dbReference type="ChEBI" id="CHEBI:18420"/>
        <label>1</label>
    </ligand>
</feature>
<dbReference type="Gene3D" id="3.30.540.10">
    <property type="entry name" value="Fructose-1,6-Bisphosphatase, subunit A, domain 1"/>
    <property type="match status" value="1"/>
</dbReference>
<keyword evidence="3 7" id="KW-0963">Cytoplasm</keyword>
<feature type="binding site" evidence="7">
    <location>
        <position position="98"/>
    </location>
    <ligand>
        <name>Mg(2+)</name>
        <dbReference type="ChEBI" id="CHEBI:18420"/>
        <label>1</label>
    </ligand>
</feature>
<keyword evidence="4 7" id="KW-0378">Hydrolase</keyword>
<evidence type="ECO:0000259" key="10">
    <source>
        <dbReference type="Pfam" id="PF00316"/>
    </source>
</evidence>
<dbReference type="PIRSF" id="PIRSF000904">
    <property type="entry name" value="FBPtase_SBPase"/>
    <property type="match status" value="1"/>
</dbReference>
<feature type="binding site" evidence="7">
    <location>
        <position position="120"/>
    </location>
    <ligand>
        <name>Mg(2+)</name>
        <dbReference type="ChEBI" id="CHEBI:18420"/>
        <label>1</label>
    </ligand>
</feature>
<dbReference type="InterPro" id="IPR000146">
    <property type="entry name" value="FBPase_class-1"/>
</dbReference>
<evidence type="ECO:0000256" key="2">
    <source>
        <dbReference type="ARBA" id="ARBA00010941"/>
    </source>
</evidence>
<feature type="binding site" evidence="7">
    <location>
        <position position="120"/>
    </location>
    <ligand>
        <name>Mg(2+)</name>
        <dbReference type="ChEBI" id="CHEBI:18420"/>
        <label>2</label>
    </ligand>
</feature>
<dbReference type="Gene3D" id="3.40.190.80">
    <property type="match status" value="1"/>
</dbReference>
<feature type="domain" description="Fructose-1-6-bisphosphatase class 1 C-terminal" evidence="11">
    <location>
        <begin position="306"/>
        <end position="371"/>
    </location>
</feature>
<accession>A0ABS5DW09</accession>
<proteinExistence type="inferred from homology"/>
<dbReference type="EMBL" id="JAGQDG010000003">
    <property type="protein sequence ID" value="MBQ0935311.1"/>
    <property type="molecule type" value="Genomic_DNA"/>
</dbReference>
<dbReference type="Pfam" id="PF18913">
    <property type="entry name" value="FBPase_C"/>
    <property type="match status" value="2"/>
</dbReference>
<feature type="binding site" evidence="7">
    <location>
        <position position="219"/>
    </location>
    <ligand>
        <name>substrate</name>
    </ligand>
</feature>
<keyword evidence="7" id="KW-0460">Magnesium</keyword>
<protein>
    <recommendedName>
        <fullName evidence="7">Fructose-1,6-bisphosphatase class 1</fullName>
        <shortName evidence="7">FBPase class 1</shortName>
        <ecNumber evidence="7">3.1.3.11</ecNumber>
    </recommendedName>
    <alternativeName>
        <fullName evidence="7">D-fructose-1,6-bisphosphate 1-phosphohydrolase class 1</fullName>
    </alternativeName>
</protein>
<comment type="subcellular location">
    <subcellularLocation>
        <location evidence="7">Cytoplasm</location>
    </subcellularLocation>
</comment>
<comment type="similarity">
    <text evidence="2 7 8">Belongs to the FBPase class 1 family.</text>
</comment>
<dbReference type="NCBIfam" id="NF006779">
    <property type="entry name" value="PRK09293.1-3"/>
    <property type="match status" value="1"/>
</dbReference>
<sequence>MPLSNRSTLTQYLIEQRRRFPGASGELNALLLDVSLACKAIARAVALGELGGSSGDVEMVGGAVNVQGEVQKKLDVLSNEVFIRRNEWSGHLAGLASEEMAEPYQIPANYPRGKYLLVFDPLDGSSNIDVNVSVGSIFSILRAPDEVTQTGRDVKEADFMQPGSTQVAAGYALYGPTTMLMLSVGNGVAGFTLDPNLGEFMLTHPDVRVPEDTREFAINASNSRFWEAPIKRYVDECLAGATGPRGKDFNMRWIASMVAEAHRILMRGGVFMYPRDKKPSPQTSALRSSPPEGVAGTLGSGPARARDPMLNAGRLRLMYEANPVGFLMEQAGGRASTGRQPVLGVQPTELHQRIGLVFGSKNEVERIERYHQQPAPRDEVAPLFTERSLFRD</sequence>
<feature type="region of interest" description="Disordered" evidence="9">
    <location>
        <begin position="275"/>
        <end position="307"/>
    </location>
</feature>
<keyword evidence="5 7" id="KW-0119">Carbohydrate metabolism</keyword>
<evidence type="ECO:0000256" key="3">
    <source>
        <dbReference type="ARBA" id="ARBA00022490"/>
    </source>
</evidence>
<feature type="binding site" evidence="7">
    <location>
        <begin position="123"/>
        <end position="126"/>
    </location>
    <ligand>
        <name>substrate</name>
    </ligand>
</feature>
<evidence type="ECO:0000256" key="9">
    <source>
        <dbReference type="SAM" id="MobiDB-lite"/>
    </source>
</evidence>
<organism evidence="12 13">
    <name type="scientific">Ideonella paludis</name>
    <dbReference type="NCBI Taxonomy" id="1233411"/>
    <lineage>
        <taxon>Bacteria</taxon>
        <taxon>Pseudomonadati</taxon>
        <taxon>Pseudomonadota</taxon>
        <taxon>Betaproteobacteria</taxon>
        <taxon>Burkholderiales</taxon>
        <taxon>Sphaerotilaceae</taxon>
        <taxon>Ideonella</taxon>
    </lineage>
</organism>
<feature type="binding site" evidence="7">
    <location>
        <position position="123"/>
    </location>
    <ligand>
        <name>Mg(2+)</name>
        <dbReference type="ChEBI" id="CHEBI:18420"/>
        <label>2</label>
    </ligand>
</feature>
<comment type="caution">
    <text evidence="12">The sequence shown here is derived from an EMBL/GenBank/DDBJ whole genome shotgun (WGS) entry which is preliminary data.</text>
</comment>
<dbReference type="PANTHER" id="PTHR11556">
    <property type="entry name" value="FRUCTOSE-1,6-BISPHOSPHATASE-RELATED"/>
    <property type="match status" value="1"/>
</dbReference>
<evidence type="ECO:0000256" key="1">
    <source>
        <dbReference type="ARBA" id="ARBA00001273"/>
    </source>
</evidence>
<dbReference type="Proteomes" id="UP000672097">
    <property type="component" value="Unassembled WGS sequence"/>
</dbReference>
<name>A0ABS5DW09_9BURK</name>
<dbReference type="PIRSF" id="PIRSF500210">
    <property type="entry name" value="FBPtase"/>
    <property type="match status" value="1"/>
</dbReference>
<dbReference type="Pfam" id="PF00316">
    <property type="entry name" value="FBPase"/>
    <property type="match status" value="1"/>
</dbReference>
<comment type="catalytic activity">
    <reaction evidence="1 7">
        <text>beta-D-fructose 1,6-bisphosphate + H2O = beta-D-fructose 6-phosphate + phosphate</text>
        <dbReference type="Rhea" id="RHEA:11064"/>
        <dbReference type="ChEBI" id="CHEBI:15377"/>
        <dbReference type="ChEBI" id="CHEBI:32966"/>
        <dbReference type="ChEBI" id="CHEBI:43474"/>
        <dbReference type="ChEBI" id="CHEBI:57634"/>
        <dbReference type="EC" id="3.1.3.11"/>
    </reaction>
</comment>
<comment type="cofactor">
    <cofactor evidence="7">
        <name>Mg(2+)</name>
        <dbReference type="ChEBI" id="CHEBI:18420"/>
    </cofactor>
    <text evidence="7">Binds 2 magnesium ions per subunit.</text>
</comment>
<dbReference type="CDD" id="cd00354">
    <property type="entry name" value="FBPase"/>
    <property type="match status" value="1"/>
</dbReference>
<comment type="pathway">
    <text evidence="6">Carbohydrate biosynthesis.</text>
</comment>
<evidence type="ECO:0000256" key="6">
    <source>
        <dbReference type="ARBA" id="ARBA00024331"/>
    </source>
</evidence>
<feature type="domain" description="Fructose-1-6-bisphosphatase class I N-terminal" evidence="10">
    <location>
        <begin position="7"/>
        <end position="205"/>
    </location>
</feature>
<reference evidence="12 13" key="1">
    <citation type="submission" date="2021-04" db="EMBL/GenBank/DDBJ databases">
        <title>The genome sequence of type strain Ideonella paludis KCTC 32238.</title>
        <authorList>
            <person name="Liu Y."/>
        </authorList>
    </citation>
    <scope>NUCLEOTIDE SEQUENCE [LARGE SCALE GENOMIC DNA]</scope>
    <source>
        <strain evidence="12 13">KCTC 32238</strain>
    </source>
</reference>
<evidence type="ECO:0000313" key="13">
    <source>
        <dbReference type="Proteomes" id="UP000672097"/>
    </source>
</evidence>
<feature type="domain" description="Fructose-1-6-bisphosphatase class 1 C-terminal" evidence="11">
    <location>
        <begin position="209"/>
        <end position="279"/>
    </location>
</feature>
<dbReference type="InterPro" id="IPR033391">
    <property type="entry name" value="FBPase_N"/>
</dbReference>
<dbReference type="EC" id="3.1.3.11" evidence="7"/>
<dbReference type="GO" id="GO:0042132">
    <property type="term" value="F:fructose 1,6-bisphosphate 1-phosphatase activity"/>
    <property type="evidence" value="ECO:0007669"/>
    <property type="project" value="UniProtKB-EC"/>
</dbReference>
<evidence type="ECO:0000259" key="11">
    <source>
        <dbReference type="Pfam" id="PF18913"/>
    </source>
</evidence>
<dbReference type="HAMAP" id="MF_01855">
    <property type="entry name" value="FBPase_class1"/>
    <property type="match status" value="1"/>
</dbReference>
<comment type="caution">
    <text evidence="7">Lacks conserved residue(s) required for the propagation of feature annotation.</text>
</comment>
<keyword evidence="13" id="KW-1185">Reference proteome</keyword>
<evidence type="ECO:0000256" key="7">
    <source>
        <dbReference type="HAMAP-Rule" id="MF_01855"/>
    </source>
</evidence>
<dbReference type="PRINTS" id="PR00115">
    <property type="entry name" value="F16BPHPHTASE"/>
</dbReference>
<keyword evidence="7" id="KW-0479">Metal-binding</keyword>